<feature type="transmembrane region" description="Helical" evidence="5">
    <location>
        <begin position="228"/>
        <end position="245"/>
    </location>
</feature>
<keyword evidence="2 5" id="KW-0812">Transmembrane</keyword>
<keyword evidence="3 5" id="KW-1133">Transmembrane helix</keyword>
<evidence type="ECO:0000313" key="8">
    <source>
        <dbReference type="WBParaSite" id="SPAL_0000186800.1"/>
    </source>
</evidence>
<comment type="subcellular location">
    <subcellularLocation>
        <location evidence="1">Membrane</location>
        <topology evidence="1">Multi-pass membrane protein</topology>
    </subcellularLocation>
</comment>
<dbReference type="PANTHER" id="PTHR34441">
    <property type="entry name" value="MOTILE SPERM DOMAIN-CONTAINING PROTEIN 1"/>
    <property type="match status" value="1"/>
</dbReference>
<evidence type="ECO:0000256" key="2">
    <source>
        <dbReference type="ARBA" id="ARBA00022692"/>
    </source>
</evidence>
<keyword evidence="4 5" id="KW-0472">Membrane</keyword>
<sequence>MENRTTPLYPVFIFPFSLEFVHEDPNAHKRLLAIYNLYDFRLKFRILSTASEKYTVIEPSGTLASKSRIDVIIRHLKANRRSYIGIVDKLRVEISNADTGEYLGYRDIKLTLVEKAPPRKSEDGAASYSEVESSAADLRRRVGLRRSRTGSAIRDEVVVSVPQEHPMNIPHWVLIILIFFCFLTLILPVDNDNGNQSNTGETSELRTESSTIKEVILQFFSNCTTTNTQKLVAAYILGIISCLIIKMQ</sequence>
<name>A0A0N5B740_STREA</name>
<feature type="transmembrane region" description="Helical" evidence="5">
    <location>
        <begin position="172"/>
        <end position="189"/>
    </location>
</feature>
<dbReference type="WBParaSite" id="SPAL_0000186800.1">
    <property type="protein sequence ID" value="SPAL_0000186800.1"/>
    <property type="gene ID" value="SPAL_0000186800"/>
</dbReference>
<dbReference type="InterPro" id="IPR039283">
    <property type="entry name" value="MOSPD1/3"/>
</dbReference>
<dbReference type="Proteomes" id="UP000046392">
    <property type="component" value="Unplaced"/>
</dbReference>
<keyword evidence="7" id="KW-1185">Reference proteome</keyword>
<dbReference type="Gene3D" id="2.60.40.10">
    <property type="entry name" value="Immunoglobulins"/>
    <property type="match status" value="1"/>
</dbReference>
<evidence type="ECO:0000256" key="3">
    <source>
        <dbReference type="ARBA" id="ARBA00022989"/>
    </source>
</evidence>
<organism evidence="7 8">
    <name type="scientific">Strongyloides papillosus</name>
    <name type="common">Intestinal threadworm</name>
    <dbReference type="NCBI Taxonomy" id="174720"/>
    <lineage>
        <taxon>Eukaryota</taxon>
        <taxon>Metazoa</taxon>
        <taxon>Ecdysozoa</taxon>
        <taxon>Nematoda</taxon>
        <taxon>Chromadorea</taxon>
        <taxon>Rhabditida</taxon>
        <taxon>Tylenchina</taxon>
        <taxon>Panagrolaimomorpha</taxon>
        <taxon>Strongyloidoidea</taxon>
        <taxon>Strongyloididae</taxon>
        <taxon>Strongyloides</taxon>
    </lineage>
</organism>
<dbReference type="STRING" id="174720.A0A0N5B740"/>
<dbReference type="InterPro" id="IPR000535">
    <property type="entry name" value="MSP_dom"/>
</dbReference>
<dbReference type="InterPro" id="IPR008962">
    <property type="entry name" value="PapD-like_sf"/>
</dbReference>
<accession>A0A0N5B740</accession>
<dbReference type="GO" id="GO:0016020">
    <property type="term" value="C:membrane"/>
    <property type="evidence" value="ECO:0007669"/>
    <property type="project" value="UniProtKB-SubCell"/>
</dbReference>
<feature type="domain" description="MSP" evidence="6">
    <location>
        <begin position="22"/>
        <end position="99"/>
    </location>
</feature>
<evidence type="ECO:0000256" key="5">
    <source>
        <dbReference type="SAM" id="Phobius"/>
    </source>
</evidence>
<dbReference type="GO" id="GO:0005737">
    <property type="term" value="C:cytoplasm"/>
    <property type="evidence" value="ECO:0007669"/>
    <property type="project" value="TreeGrafter"/>
</dbReference>
<proteinExistence type="predicted"/>
<evidence type="ECO:0000259" key="6">
    <source>
        <dbReference type="Pfam" id="PF00635"/>
    </source>
</evidence>
<protein>
    <submittedName>
        <fullName evidence="8">Motile sperm domain-containing protein 1</fullName>
    </submittedName>
</protein>
<evidence type="ECO:0000256" key="4">
    <source>
        <dbReference type="ARBA" id="ARBA00023136"/>
    </source>
</evidence>
<dbReference type="InterPro" id="IPR013783">
    <property type="entry name" value="Ig-like_fold"/>
</dbReference>
<dbReference type="SUPFAM" id="SSF49354">
    <property type="entry name" value="PapD-like"/>
    <property type="match status" value="1"/>
</dbReference>
<evidence type="ECO:0000313" key="7">
    <source>
        <dbReference type="Proteomes" id="UP000046392"/>
    </source>
</evidence>
<dbReference type="PANTHER" id="PTHR34441:SF1">
    <property type="entry name" value="MOTILE SPERM DOMAIN-CONTAINING 1"/>
    <property type="match status" value="1"/>
</dbReference>
<dbReference type="Pfam" id="PF00635">
    <property type="entry name" value="Motile_Sperm"/>
    <property type="match status" value="1"/>
</dbReference>
<dbReference type="AlphaFoldDB" id="A0A0N5B740"/>
<evidence type="ECO:0000256" key="1">
    <source>
        <dbReference type="ARBA" id="ARBA00004141"/>
    </source>
</evidence>
<reference evidence="8" key="1">
    <citation type="submission" date="2017-02" db="UniProtKB">
        <authorList>
            <consortium name="WormBaseParasite"/>
        </authorList>
    </citation>
    <scope>IDENTIFICATION</scope>
</reference>